<sequence length="411" mass="44443">MSRASSYRTLREEPLRLYAACDEEHRVDALAAALSALVMPGWFVRLSIHPLAGPDRSYAALPVEKAVEVARSAFGTDVSIGASFWTMTSFGHGIPLTIGCADEKHERRSPDGPLSASSGDYHDLLPNSIDVAVGARSVEVEAAVMSVLVQKDIIDFSVRVCSSEHVTTGGCSDLTAWGPPIELAATYHADSFVARDLALSWVHVHEGYKVARAAGNALDALRARVEAAPRGTRIAVAGNVARARKHAALEHVAERERIGLLVRDEPDPRARWRRSIELTEREDALRARGEVLPLGTRVALAGDAELTREQVLAALSTPPATLLEALEASAVPDDAWRALEPIALETIQAAKEGAPTENVIVNTGAHTRFIEHHAPFHVRRLPRGGVVLATHPYRTLWPLWADALFALGLMS</sequence>
<gene>
    <name evidence="1" type="ORF">SOCE836_080220</name>
</gene>
<evidence type="ECO:0000313" key="1">
    <source>
        <dbReference type="EMBL" id="AUX35823.1"/>
    </source>
</evidence>
<evidence type="ECO:0000313" key="2">
    <source>
        <dbReference type="Proteomes" id="UP000295497"/>
    </source>
</evidence>
<reference evidence="1 2" key="1">
    <citation type="submission" date="2015-09" db="EMBL/GenBank/DDBJ databases">
        <title>Sorangium comparison.</title>
        <authorList>
            <person name="Zaburannyi N."/>
            <person name="Bunk B."/>
            <person name="Overmann J."/>
            <person name="Mueller R."/>
        </authorList>
    </citation>
    <scope>NUCLEOTIDE SEQUENCE [LARGE SCALE GENOMIC DNA]</scope>
    <source>
        <strain evidence="1 2">So ce836</strain>
    </source>
</reference>
<dbReference type="EMBL" id="CP012672">
    <property type="protein sequence ID" value="AUX35823.1"/>
    <property type="molecule type" value="Genomic_DNA"/>
</dbReference>
<protein>
    <submittedName>
        <fullName evidence="1">Uncharacterized protein</fullName>
    </submittedName>
</protein>
<accession>A0A4P2R1K9</accession>
<dbReference type="AlphaFoldDB" id="A0A4P2R1K9"/>
<organism evidence="1 2">
    <name type="scientific">Sorangium cellulosum</name>
    <name type="common">Polyangium cellulosum</name>
    <dbReference type="NCBI Taxonomy" id="56"/>
    <lineage>
        <taxon>Bacteria</taxon>
        <taxon>Pseudomonadati</taxon>
        <taxon>Myxococcota</taxon>
        <taxon>Polyangia</taxon>
        <taxon>Polyangiales</taxon>
        <taxon>Polyangiaceae</taxon>
        <taxon>Sorangium</taxon>
    </lineage>
</organism>
<dbReference type="Proteomes" id="UP000295497">
    <property type="component" value="Chromosome"/>
</dbReference>
<proteinExistence type="predicted"/>
<name>A0A4P2R1K9_SORCE</name>